<feature type="compositionally biased region" description="Polar residues" evidence="4">
    <location>
        <begin position="1"/>
        <end position="22"/>
    </location>
</feature>
<feature type="compositionally biased region" description="Polar residues" evidence="4">
    <location>
        <begin position="283"/>
        <end position="306"/>
    </location>
</feature>
<dbReference type="Pfam" id="PF00538">
    <property type="entry name" value="Linker_histone"/>
    <property type="match status" value="1"/>
</dbReference>
<dbReference type="PROSITE" id="PS51504">
    <property type="entry name" value="H15"/>
    <property type="match status" value="1"/>
</dbReference>
<keyword evidence="2" id="KW-0238">DNA-binding</keyword>
<feature type="domain" description="H15" evidence="5">
    <location>
        <begin position="78"/>
        <end position="148"/>
    </location>
</feature>
<feature type="compositionally biased region" description="Low complexity" evidence="4">
    <location>
        <begin position="50"/>
        <end position="64"/>
    </location>
</feature>
<dbReference type="InterPro" id="IPR036388">
    <property type="entry name" value="WH-like_DNA-bd_sf"/>
</dbReference>
<feature type="region of interest" description="Disordered" evidence="4">
    <location>
        <begin position="256"/>
        <end position="306"/>
    </location>
</feature>
<dbReference type="PANTHER" id="PTHR11467">
    <property type="entry name" value="HISTONE H1"/>
    <property type="match status" value="1"/>
</dbReference>
<dbReference type="SUPFAM" id="SSF46785">
    <property type="entry name" value="Winged helix' DNA-binding domain"/>
    <property type="match status" value="1"/>
</dbReference>
<name>A0ABP0USL2_9BRYO</name>
<dbReference type="PANTHER" id="PTHR11467:SF131">
    <property type="entry name" value="HISTONE H1"/>
    <property type="match status" value="1"/>
</dbReference>
<gene>
    <name evidence="6" type="ORF">CSSPTR1EN2_LOCUS19466</name>
</gene>
<dbReference type="InterPro" id="IPR005818">
    <property type="entry name" value="Histone_H1/H5_H15"/>
</dbReference>
<dbReference type="Gene3D" id="1.10.10.10">
    <property type="entry name" value="Winged helix-like DNA-binding domain superfamily/Winged helix DNA-binding domain"/>
    <property type="match status" value="1"/>
</dbReference>
<protein>
    <recommendedName>
        <fullName evidence="5">H15 domain-containing protein</fullName>
    </recommendedName>
</protein>
<evidence type="ECO:0000256" key="4">
    <source>
        <dbReference type="SAM" id="MobiDB-lite"/>
    </source>
</evidence>
<feature type="region of interest" description="Disordered" evidence="4">
    <location>
        <begin position="45"/>
        <end position="64"/>
    </location>
</feature>
<accession>A0ABP0USL2</accession>
<evidence type="ECO:0000256" key="3">
    <source>
        <dbReference type="ARBA" id="ARBA00023242"/>
    </source>
</evidence>
<feature type="region of interest" description="Disordered" evidence="4">
    <location>
        <begin position="163"/>
        <end position="185"/>
    </location>
</feature>
<feature type="region of interest" description="Disordered" evidence="4">
    <location>
        <begin position="1"/>
        <end position="28"/>
    </location>
</feature>
<dbReference type="InterPro" id="IPR036390">
    <property type="entry name" value="WH_DNA-bd_sf"/>
</dbReference>
<evidence type="ECO:0000313" key="6">
    <source>
        <dbReference type="EMBL" id="CAK9228904.1"/>
    </source>
</evidence>
<evidence type="ECO:0000256" key="2">
    <source>
        <dbReference type="ARBA" id="ARBA00023125"/>
    </source>
</evidence>
<dbReference type="SMART" id="SM00526">
    <property type="entry name" value="H15"/>
    <property type="match status" value="1"/>
</dbReference>
<evidence type="ECO:0000256" key="1">
    <source>
        <dbReference type="ARBA" id="ARBA00004123"/>
    </source>
</evidence>
<feature type="compositionally biased region" description="Basic residues" evidence="4">
    <location>
        <begin position="256"/>
        <end position="280"/>
    </location>
</feature>
<reference evidence="6" key="1">
    <citation type="submission" date="2024-02" db="EMBL/GenBank/DDBJ databases">
        <authorList>
            <consortium name="ELIXIR-Norway"/>
            <consortium name="Elixir Norway"/>
        </authorList>
    </citation>
    <scope>NUCLEOTIDE SEQUENCE</scope>
</reference>
<proteinExistence type="predicted"/>
<evidence type="ECO:0000313" key="7">
    <source>
        <dbReference type="Proteomes" id="UP001497512"/>
    </source>
</evidence>
<dbReference type="EMBL" id="OZ019898">
    <property type="protein sequence ID" value="CAK9228904.1"/>
    <property type="molecule type" value="Genomic_DNA"/>
</dbReference>
<keyword evidence="7" id="KW-1185">Reference proteome</keyword>
<comment type="subcellular location">
    <subcellularLocation>
        <location evidence="1">Nucleus</location>
    </subcellularLocation>
</comment>
<organism evidence="6 7">
    <name type="scientific">Sphagnum troendelagicum</name>
    <dbReference type="NCBI Taxonomy" id="128251"/>
    <lineage>
        <taxon>Eukaryota</taxon>
        <taxon>Viridiplantae</taxon>
        <taxon>Streptophyta</taxon>
        <taxon>Embryophyta</taxon>
        <taxon>Bryophyta</taxon>
        <taxon>Sphagnophytina</taxon>
        <taxon>Sphagnopsida</taxon>
        <taxon>Sphagnales</taxon>
        <taxon>Sphagnaceae</taxon>
        <taxon>Sphagnum</taxon>
    </lineage>
</organism>
<evidence type="ECO:0000259" key="5">
    <source>
        <dbReference type="PROSITE" id="PS51504"/>
    </source>
</evidence>
<keyword evidence="3" id="KW-0539">Nucleus</keyword>
<dbReference type="Proteomes" id="UP001497512">
    <property type="component" value="Chromosome 6"/>
</dbReference>
<feature type="compositionally biased region" description="Basic and acidic residues" evidence="4">
    <location>
        <begin position="172"/>
        <end position="181"/>
    </location>
</feature>
<sequence>MSSAVGETSNVAGKRSSQSNASAVGKKSSLEQRIVGVGGSEKLINTGGKSSSVNVENNNNNLVEHSNCRNNVRKRRKLDKTYAHLIHDTIINLKARKGSSSNAISKNIEKLHGSSLGPNYKKVVRHTLKKLTADGKLIRTGHSFRLAPKFKGKFDMSPFNQQQQQLTTNNENSKENLERPTIHGGYKTKGQLQAHIKRKRYRKQKRCVSRRRLIRRRSTSKYKYHRRLGYGLYKRRRPRLVMCPLAMRRQACAYRYSRRRSRSRCGSRNKRKTHNRKKKSTSPIHSSATYGDSARSSCTQSVASSK</sequence>